<gene>
    <name evidence="6" type="ORF">VTK73DRAFT_1914</name>
</gene>
<reference evidence="6 7" key="1">
    <citation type="journal article" date="2024" name="Commun. Biol.">
        <title>Comparative genomic analysis of thermophilic fungi reveals convergent evolutionary adaptations and gene losses.</title>
        <authorList>
            <person name="Steindorff A.S."/>
            <person name="Aguilar-Pontes M.V."/>
            <person name="Robinson A.J."/>
            <person name="Andreopoulos B."/>
            <person name="LaButti K."/>
            <person name="Kuo A."/>
            <person name="Mondo S."/>
            <person name="Riley R."/>
            <person name="Otillar R."/>
            <person name="Haridas S."/>
            <person name="Lipzen A."/>
            <person name="Grimwood J."/>
            <person name="Schmutz J."/>
            <person name="Clum A."/>
            <person name="Reid I.D."/>
            <person name="Moisan M.C."/>
            <person name="Butler G."/>
            <person name="Nguyen T.T.M."/>
            <person name="Dewar K."/>
            <person name="Conant G."/>
            <person name="Drula E."/>
            <person name="Henrissat B."/>
            <person name="Hansel C."/>
            <person name="Singer S."/>
            <person name="Hutchinson M.I."/>
            <person name="de Vries R.P."/>
            <person name="Natvig D.O."/>
            <person name="Powell A.J."/>
            <person name="Tsang A."/>
            <person name="Grigoriev I.V."/>
        </authorList>
    </citation>
    <scope>NUCLEOTIDE SEQUENCE [LARGE SCALE GENOMIC DNA]</scope>
    <source>
        <strain evidence="6 7">ATCC 24622</strain>
    </source>
</reference>
<comment type="similarity">
    <text evidence="3">Belongs to the LplA family.</text>
</comment>
<dbReference type="PANTHER" id="PTHR12561:SF3">
    <property type="entry name" value="LIPOYLTRANSFERASE 1, MITOCHONDRIAL"/>
    <property type="match status" value="1"/>
</dbReference>
<evidence type="ECO:0000256" key="1">
    <source>
        <dbReference type="ARBA" id="ARBA00003253"/>
    </source>
</evidence>
<dbReference type="EMBL" id="JAZHXJ010000015">
    <property type="protein sequence ID" value="KAL1882355.1"/>
    <property type="molecule type" value="Genomic_DNA"/>
</dbReference>
<evidence type="ECO:0000313" key="6">
    <source>
        <dbReference type="EMBL" id="KAL1882355.1"/>
    </source>
</evidence>
<keyword evidence="7" id="KW-1185">Reference proteome</keyword>
<comment type="caution">
    <text evidence="6">The sequence shown here is derived from an EMBL/GenBank/DDBJ whole genome shotgun (WGS) entry which is preliminary data.</text>
</comment>
<name>A0ABR3Y242_9PEZI</name>
<protein>
    <recommendedName>
        <fullName evidence="4">Putative lipoate-protein ligase A</fullName>
    </recommendedName>
</protein>
<dbReference type="Proteomes" id="UP001586593">
    <property type="component" value="Unassembled WGS sequence"/>
</dbReference>
<comment type="pathway">
    <text evidence="2">Protein modification; protein lipoylation via exogenous pathway; protein N(6)-(lipoyl)lysine from lipoate: step 2/2.</text>
</comment>
<dbReference type="PROSITE" id="PS51733">
    <property type="entry name" value="BPL_LPL_CATALYTIC"/>
    <property type="match status" value="1"/>
</dbReference>
<accession>A0ABR3Y242</accession>
<dbReference type="InterPro" id="IPR045864">
    <property type="entry name" value="aa-tRNA-synth_II/BPL/LPL"/>
</dbReference>
<dbReference type="InterPro" id="IPR004143">
    <property type="entry name" value="BPL_LPL_catalytic"/>
</dbReference>
<dbReference type="Gene3D" id="3.30.930.10">
    <property type="entry name" value="Bira Bifunctional Protein, Domain 2"/>
    <property type="match status" value="1"/>
</dbReference>
<evidence type="ECO:0000259" key="5">
    <source>
        <dbReference type="PROSITE" id="PS51733"/>
    </source>
</evidence>
<dbReference type="Pfam" id="PF21948">
    <property type="entry name" value="LplA-B_cat"/>
    <property type="match status" value="1"/>
</dbReference>
<proteinExistence type="inferred from homology"/>
<dbReference type="CDD" id="cd16443">
    <property type="entry name" value="LplA"/>
    <property type="match status" value="1"/>
</dbReference>
<evidence type="ECO:0000256" key="2">
    <source>
        <dbReference type="ARBA" id="ARBA00005085"/>
    </source>
</evidence>
<organism evidence="6 7">
    <name type="scientific">Phialemonium thermophilum</name>
    <dbReference type="NCBI Taxonomy" id="223376"/>
    <lineage>
        <taxon>Eukaryota</taxon>
        <taxon>Fungi</taxon>
        <taxon>Dikarya</taxon>
        <taxon>Ascomycota</taxon>
        <taxon>Pezizomycotina</taxon>
        <taxon>Sordariomycetes</taxon>
        <taxon>Sordariomycetidae</taxon>
        <taxon>Cephalothecales</taxon>
        <taxon>Cephalothecaceae</taxon>
        <taxon>Phialemonium</taxon>
    </lineage>
</organism>
<feature type="domain" description="BPL/LPL catalytic" evidence="5">
    <location>
        <begin position="58"/>
        <end position="297"/>
    </location>
</feature>
<evidence type="ECO:0000256" key="3">
    <source>
        <dbReference type="ARBA" id="ARBA00008242"/>
    </source>
</evidence>
<evidence type="ECO:0000313" key="7">
    <source>
        <dbReference type="Proteomes" id="UP001586593"/>
    </source>
</evidence>
<dbReference type="PANTHER" id="PTHR12561">
    <property type="entry name" value="LIPOATE-PROTEIN LIGASE"/>
    <property type="match status" value="1"/>
</dbReference>
<dbReference type="InterPro" id="IPR004562">
    <property type="entry name" value="LipoylTrfase_LipoateP_Ligase"/>
</dbReference>
<sequence length="445" mass="49116">MTAVARRPLLRVGNVVGFYLNQTRKFSSGGPQPQVYISKDSDPYVNLSIEHHLLQTSHPDSTILFLYRNRPCVVIGRNQNPWLETNLRLLRHGVTTVLSPSFPAANVNEGGSEQFMHEQQQPVLLVRRRSGGGAVFHDFGNVNWCVICPSAAFDRDKHAEMVVRALRRRLGVQGLRVNCRHDIVQDGSPAATCFSPRSSVTDTAQDSCAQSGGFDTYKVSGSAYKLTRLRSLHHGTCLLRSPNLGRISSLLRSPAEAYLKARGVESVRSPVRNLDVDPDSFIPAVVEEFRSMYGGAAKHSSTSVDSSDVLGLPEIAKGLEELKSPDWIFGQTPQFTFSTHHADDDSRPSPDIPLSLPRNFGAYLTVRHGQVQEASLTGLSYGHDIDPPSQDRLLSDSLVGLTLYRVTDWRQTLQDASPSPLLDAEAVGSWFNDMFGIDPEPRDVE</sequence>
<dbReference type="SUPFAM" id="SSF55681">
    <property type="entry name" value="Class II aaRS and biotin synthetases"/>
    <property type="match status" value="1"/>
</dbReference>
<comment type="function">
    <text evidence="1">Catalyzes both the ATP-dependent activation of exogenously supplied lipoate to lipoyl-AMP and the transfer of the activated lipoyl onto the lipoyl domains of lipoate-dependent enzymes.</text>
</comment>
<evidence type="ECO:0000256" key="4">
    <source>
        <dbReference type="ARBA" id="ARBA00015925"/>
    </source>
</evidence>